<keyword evidence="4" id="KW-1185">Reference proteome</keyword>
<keyword evidence="2" id="KW-0472">Membrane</keyword>
<dbReference type="EMBL" id="BIFR01000001">
    <property type="protein sequence ID" value="GCE10558.1"/>
    <property type="molecule type" value="Genomic_DNA"/>
</dbReference>
<evidence type="ECO:0000256" key="1">
    <source>
        <dbReference type="SAM" id="MobiDB-lite"/>
    </source>
</evidence>
<feature type="transmembrane region" description="Helical" evidence="2">
    <location>
        <begin position="21"/>
        <end position="44"/>
    </location>
</feature>
<protein>
    <submittedName>
        <fullName evidence="3">Uncharacterized protein</fullName>
    </submittedName>
</protein>
<keyword evidence="2" id="KW-1133">Transmembrane helix</keyword>
<proteinExistence type="predicted"/>
<evidence type="ECO:0000313" key="3">
    <source>
        <dbReference type="EMBL" id="GCE10558.1"/>
    </source>
</evidence>
<feature type="region of interest" description="Disordered" evidence="1">
    <location>
        <begin position="55"/>
        <end position="82"/>
    </location>
</feature>
<gene>
    <name evidence="3" type="ORF">KTT_04170</name>
</gene>
<keyword evidence="2" id="KW-0812">Transmembrane</keyword>
<organism evidence="3 4">
    <name type="scientific">Tengunoibacter tsumagoiensis</name>
    <dbReference type="NCBI Taxonomy" id="2014871"/>
    <lineage>
        <taxon>Bacteria</taxon>
        <taxon>Bacillati</taxon>
        <taxon>Chloroflexota</taxon>
        <taxon>Ktedonobacteria</taxon>
        <taxon>Ktedonobacterales</taxon>
        <taxon>Dictyobacteraceae</taxon>
        <taxon>Tengunoibacter</taxon>
    </lineage>
</organism>
<evidence type="ECO:0000256" key="2">
    <source>
        <dbReference type="SAM" id="Phobius"/>
    </source>
</evidence>
<comment type="caution">
    <text evidence="3">The sequence shown here is derived from an EMBL/GenBank/DDBJ whole genome shotgun (WGS) entry which is preliminary data.</text>
</comment>
<accession>A0A401ZUC9</accession>
<evidence type="ECO:0000313" key="4">
    <source>
        <dbReference type="Proteomes" id="UP000287352"/>
    </source>
</evidence>
<reference evidence="4" key="1">
    <citation type="submission" date="2018-12" db="EMBL/GenBank/DDBJ databases">
        <title>Tengunoibacter tsumagoiensis gen. nov., sp. nov., Dictyobacter kobayashii sp. nov., D. alpinus sp. nov., and D. joshuensis sp. nov. and description of Dictyobacteraceae fam. nov. within the order Ktedonobacterales isolated from Tengu-no-mugimeshi.</title>
        <authorList>
            <person name="Wang C.M."/>
            <person name="Zheng Y."/>
            <person name="Sakai Y."/>
            <person name="Toyoda A."/>
            <person name="Minakuchi Y."/>
            <person name="Abe K."/>
            <person name="Yokota A."/>
            <person name="Yabe S."/>
        </authorList>
    </citation>
    <scope>NUCLEOTIDE SEQUENCE [LARGE SCALE GENOMIC DNA]</scope>
    <source>
        <strain evidence="4">Uno3</strain>
    </source>
</reference>
<dbReference type="Proteomes" id="UP000287352">
    <property type="component" value="Unassembled WGS sequence"/>
</dbReference>
<sequence length="82" mass="9481">MYGFKELLYTWGHHMCCDDEWFGGVVLGCGLLIVLFIGCSGYYVHGAGWHGPYQHTKQVQQHDQQKNNHKNNHNSHNTKNNH</sequence>
<dbReference type="AlphaFoldDB" id="A0A401ZUC9"/>
<name>A0A401ZUC9_9CHLR</name>